<accession>A0A9X1QEJ1</accession>
<dbReference type="Proteomes" id="UP001139411">
    <property type="component" value="Unassembled WGS sequence"/>
</dbReference>
<name>A0A9X1QEJ1_9BACT</name>
<dbReference type="RefSeq" id="WP_235177485.1">
    <property type="nucleotide sequence ID" value="NZ_JAKFFV010000004.1"/>
</dbReference>
<protein>
    <submittedName>
        <fullName evidence="1">Uncharacterized protein</fullName>
    </submittedName>
</protein>
<proteinExistence type="predicted"/>
<dbReference type="EMBL" id="JAKFFV010000004">
    <property type="protein sequence ID" value="MCF2498349.1"/>
    <property type="molecule type" value="Genomic_DNA"/>
</dbReference>
<reference evidence="1" key="1">
    <citation type="submission" date="2022-01" db="EMBL/GenBank/DDBJ databases">
        <title>Novel species in genus Dyadobacter.</title>
        <authorList>
            <person name="Ma C."/>
        </authorList>
    </citation>
    <scope>NUCLEOTIDE SEQUENCE</scope>
    <source>
        <strain evidence="1">CY357</strain>
    </source>
</reference>
<dbReference type="AlphaFoldDB" id="A0A9X1QEJ1"/>
<gene>
    <name evidence="1" type="ORF">L0661_08530</name>
</gene>
<evidence type="ECO:0000313" key="2">
    <source>
        <dbReference type="Proteomes" id="UP001139411"/>
    </source>
</evidence>
<comment type="caution">
    <text evidence="1">The sequence shown here is derived from an EMBL/GenBank/DDBJ whole genome shotgun (WGS) entry which is preliminary data.</text>
</comment>
<organism evidence="1 2">
    <name type="scientific">Dyadobacter chenhuakuii</name>
    <dbReference type="NCBI Taxonomy" id="2909339"/>
    <lineage>
        <taxon>Bacteria</taxon>
        <taxon>Pseudomonadati</taxon>
        <taxon>Bacteroidota</taxon>
        <taxon>Cytophagia</taxon>
        <taxon>Cytophagales</taxon>
        <taxon>Spirosomataceae</taxon>
        <taxon>Dyadobacter</taxon>
    </lineage>
</organism>
<sequence length="118" mass="13322">MEISLTVNQAIKEGFEFCGIEGIGFQGLQYIADLAPEEILTTDYRLFSKETVFPCINKDSLIDRAIDDAYDSLEFDVDTSDIRDSVKEAVDWEAIVEKLNESLSTHTFHSLTNIKLIP</sequence>
<evidence type="ECO:0000313" key="1">
    <source>
        <dbReference type="EMBL" id="MCF2498349.1"/>
    </source>
</evidence>